<keyword evidence="6" id="KW-1000">Mitochondrion outer membrane</keyword>
<dbReference type="Pfam" id="PF01459">
    <property type="entry name" value="Porin_3"/>
    <property type="match status" value="1"/>
</dbReference>
<evidence type="ECO:0000256" key="8">
    <source>
        <dbReference type="ARBA" id="ARBA00023114"/>
    </source>
</evidence>
<keyword evidence="7" id="KW-0406">Ion transport</keyword>
<name>A0AAE1F6B4_PETCI</name>
<keyword evidence="8" id="KW-0626">Porin</keyword>
<dbReference type="GO" id="GO:0046930">
    <property type="term" value="C:pore complex"/>
    <property type="evidence" value="ECO:0007669"/>
    <property type="project" value="UniProtKB-KW"/>
</dbReference>
<evidence type="ECO:0000256" key="2">
    <source>
        <dbReference type="ARBA" id="ARBA00007780"/>
    </source>
</evidence>
<evidence type="ECO:0000313" key="12">
    <source>
        <dbReference type="Proteomes" id="UP001286313"/>
    </source>
</evidence>
<dbReference type="GO" id="GO:0005741">
    <property type="term" value="C:mitochondrial outer membrane"/>
    <property type="evidence" value="ECO:0007669"/>
    <property type="project" value="UniProtKB-SubCell"/>
</dbReference>
<dbReference type="FunFam" id="2.40.160.10:FF:000001">
    <property type="entry name" value="Voltage-dependent anion-selective channel protein 2"/>
    <property type="match status" value="1"/>
</dbReference>
<keyword evidence="10" id="KW-0472">Membrane</keyword>
<evidence type="ECO:0000256" key="3">
    <source>
        <dbReference type="ARBA" id="ARBA00022448"/>
    </source>
</evidence>
<evidence type="ECO:0000256" key="9">
    <source>
        <dbReference type="ARBA" id="ARBA00023128"/>
    </source>
</evidence>
<evidence type="ECO:0000256" key="4">
    <source>
        <dbReference type="ARBA" id="ARBA00022452"/>
    </source>
</evidence>
<dbReference type="InterPro" id="IPR001925">
    <property type="entry name" value="Porin_Euk"/>
</dbReference>
<keyword evidence="5" id="KW-0812">Transmembrane</keyword>
<evidence type="ECO:0000256" key="6">
    <source>
        <dbReference type="ARBA" id="ARBA00022787"/>
    </source>
</evidence>
<organism evidence="11 12">
    <name type="scientific">Petrolisthes cinctipes</name>
    <name type="common">Flat porcelain crab</name>
    <dbReference type="NCBI Taxonomy" id="88211"/>
    <lineage>
        <taxon>Eukaryota</taxon>
        <taxon>Metazoa</taxon>
        <taxon>Ecdysozoa</taxon>
        <taxon>Arthropoda</taxon>
        <taxon>Crustacea</taxon>
        <taxon>Multicrustacea</taxon>
        <taxon>Malacostraca</taxon>
        <taxon>Eumalacostraca</taxon>
        <taxon>Eucarida</taxon>
        <taxon>Decapoda</taxon>
        <taxon>Pleocyemata</taxon>
        <taxon>Anomura</taxon>
        <taxon>Galatheoidea</taxon>
        <taxon>Porcellanidae</taxon>
        <taxon>Petrolisthes</taxon>
    </lineage>
</organism>
<dbReference type="PRINTS" id="PR00185">
    <property type="entry name" value="EUKARYTPORIN"/>
</dbReference>
<evidence type="ECO:0000256" key="1">
    <source>
        <dbReference type="ARBA" id="ARBA00004294"/>
    </source>
</evidence>
<dbReference type="CDD" id="cd07306">
    <property type="entry name" value="Porin3_VDAC"/>
    <property type="match status" value="1"/>
</dbReference>
<evidence type="ECO:0000256" key="7">
    <source>
        <dbReference type="ARBA" id="ARBA00023065"/>
    </source>
</evidence>
<dbReference type="InterPro" id="IPR027246">
    <property type="entry name" value="Porin_Euk/Tom40"/>
</dbReference>
<proteinExistence type="inferred from homology"/>
<keyword evidence="9" id="KW-0496">Mitochondrion</keyword>
<dbReference type="InterPro" id="IPR023614">
    <property type="entry name" value="Porin_dom_sf"/>
</dbReference>
<sequence>MCARGYGARGRGHVGPVSQCVAGIELITTASPGALPPTNMSPPVYADLGKASRDVFGKGYHFGLLKLECKSKTKTGVEITAGGSNALESGKVAGNLETKYKVKEHGLTFTEKWNTDNTLNTEVALEDKVAKGLKLVLNTTFAPQSGKKSGVLKSTYKTDALSVNLDSTLDLGGPVVNGAGVASYKNWLIGYQMSFDTAKSKLTRNNFAVGFTNPDFILHTYANDGAEFGGSLFHKINPDLEGAVDLAWSAGSNTTRFSIGCKYSLDKDAALRAKVNNSSQVGLGYQQKVRDGITLTLSTLIDGKNFNQGGHKVGLAMELEA</sequence>
<dbReference type="EMBL" id="JAWQEG010003135">
    <property type="protein sequence ID" value="KAK3867785.1"/>
    <property type="molecule type" value="Genomic_DNA"/>
</dbReference>
<evidence type="ECO:0008006" key="13">
    <source>
        <dbReference type="Google" id="ProtNLM"/>
    </source>
</evidence>
<dbReference type="AlphaFoldDB" id="A0AAE1F6B4"/>
<protein>
    <recommendedName>
        <fullName evidence="13">Voltage-dependent anion-selective channel protein 3</fullName>
    </recommendedName>
</protein>
<comment type="similarity">
    <text evidence="2">Belongs to the eukaryotic mitochondrial porin family.</text>
</comment>
<comment type="subcellular location">
    <subcellularLocation>
        <location evidence="1">Mitochondrion outer membrane</location>
    </subcellularLocation>
</comment>
<keyword evidence="3" id="KW-0813">Transport</keyword>
<dbReference type="PANTHER" id="PTHR11743">
    <property type="entry name" value="VOLTAGE-DEPENDENT ANION-SELECTIVE CHANNEL"/>
    <property type="match status" value="1"/>
</dbReference>
<dbReference type="Proteomes" id="UP001286313">
    <property type="component" value="Unassembled WGS sequence"/>
</dbReference>
<dbReference type="GO" id="GO:0008308">
    <property type="term" value="F:voltage-gated monoatomic anion channel activity"/>
    <property type="evidence" value="ECO:0007669"/>
    <property type="project" value="InterPro"/>
</dbReference>
<keyword evidence="4" id="KW-1134">Transmembrane beta strand</keyword>
<evidence type="ECO:0000313" key="11">
    <source>
        <dbReference type="EMBL" id="KAK3867785.1"/>
    </source>
</evidence>
<comment type="caution">
    <text evidence="11">The sequence shown here is derived from an EMBL/GenBank/DDBJ whole genome shotgun (WGS) entry which is preliminary data.</text>
</comment>
<gene>
    <name evidence="11" type="ORF">Pcinc_026781</name>
</gene>
<dbReference type="PANTHER" id="PTHR11743:SF70">
    <property type="entry name" value="GH26960P-RELATED"/>
    <property type="match status" value="1"/>
</dbReference>
<dbReference type="GO" id="GO:0015288">
    <property type="term" value="F:porin activity"/>
    <property type="evidence" value="ECO:0007669"/>
    <property type="project" value="UniProtKB-KW"/>
</dbReference>
<accession>A0AAE1F6B4</accession>
<dbReference type="Gene3D" id="2.40.160.10">
    <property type="entry name" value="Porin"/>
    <property type="match status" value="1"/>
</dbReference>
<reference evidence="11" key="1">
    <citation type="submission" date="2023-10" db="EMBL/GenBank/DDBJ databases">
        <title>Genome assemblies of two species of porcelain crab, Petrolisthes cinctipes and Petrolisthes manimaculis (Anomura: Porcellanidae).</title>
        <authorList>
            <person name="Angst P."/>
        </authorList>
    </citation>
    <scope>NUCLEOTIDE SEQUENCE</scope>
    <source>
        <strain evidence="11">PB745_01</strain>
        <tissue evidence="11">Gill</tissue>
    </source>
</reference>
<keyword evidence="12" id="KW-1185">Reference proteome</keyword>
<evidence type="ECO:0000256" key="10">
    <source>
        <dbReference type="ARBA" id="ARBA00023136"/>
    </source>
</evidence>
<evidence type="ECO:0000256" key="5">
    <source>
        <dbReference type="ARBA" id="ARBA00022692"/>
    </source>
</evidence>